<evidence type="ECO:0000313" key="3">
    <source>
        <dbReference type="Proteomes" id="UP000886998"/>
    </source>
</evidence>
<comment type="caution">
    <text evidence="2">The sequence shown here is derived from an EMBL/GenBank/DDBJ whole genome shotgun (WGS) entry which is preliminary data.</text>
</comment>
<evidence type="ECO:0000256" key="1">
    <source>
        <dbReference type="SAM" id="MobiDB-lite"/>
    </source>
</evidence>
<reference evidence="2" key="1">
    <citation type="submission" date="2020-08" db="EMBL/GenBank/DDBJ databases">
        <title>Multicomponent nature underlies the extraordinary mechanical properties of spider dragline silk.</title>
        <authorList>
            <person name="Kono N."/>
            <person name="Nakamura H."/>
            <person name="Mori M."/>
            <person name="Yoshida Y."/>
            <person name="Ohtoshi R."/>
            <person name="Malay A.D."/>
            <person name="Moran D.A.P."/>
            <person name="Tomita M."/>
            <person name="Numata K."/>
            <person name="Arakawa K."/>
        </authorList>
    </citation>
    <scope>NUCLEOTIDE SEQUENCE</scope>
</reference>
<keyword evidence="3" id="KW-1185">Reference proteome</keyword>
<gene>
    <name evidence="2" type="ORF">TNIN_415991</name>
</gene>
<dbReference type="EMBL" id="BMAV01016430">
    <property type="protein sequence ID" value="GFY67145.1"/>
    <property type="molecule type" value="Genomic_DNA"/>
</dbReference>
<dbReference type="AlphaFoldDB" id="A0A8X7CIT1"/>
<feature type="compositionally biased region" description="Basic and acidic residues" evidence="1">
    <location>
        <begin position="42"/>
        <end position="88"/>
    </location>
</feature>
<name>A0A8X7CIT1_9ARAC</name>
<feature type="region of interest" description="Disordered" evidence="1">
    <location>
        <begin position="14"/>
        <end position="89"/>
    </location>
</feature>
<evidence type="ECO:0000313" key="2">
    <source>
        <dbReference type="EMBL" id="GFY67145.1"/>
    </source>
</evidence>
<proteinExistence type="predicted"/>
<sequence>MLLLDAFLVGTPRTLPSSPVVREQKNRSSSLSGAMLKKKGVEKKEWIDRNVKKNEREREKVGEGSRSTTRDPHARWKGNREGVDESSRHSRAFPVTSKGFIIRRNGLSTFGLASVKSETSHHFLEAHLSVTQDSKEKSAGDCALAEHWEVRVCV</sequence>
<dbReference type="Proteomes" id="UP000886998">
    <property type="component" value="Unassembled WGS sequence"/>
</dbReference>
<accession>A0A8X7CIT1</accession>
<protein>
    <submittedName>
        <fullName evidence="2">Uncharacterized protein</fullName>
    </submittedName>
</protein>
<organism evidence="2 3">
    <name type="scientific">Trichonephila inaurata madagascariensis</name>
    <dbReference type="NCBI Taxonomy" id="2747483"/>
    <lineage>
        <taxon>Eukaryota</taxon>
        <taxon>Metazoa</taxon>
        <taxon>Ecdysozoa</taxon>
        <taxon>Arthropoda</taxon>
        <taxon>Chelicerata</taxon>
        <taxon>Arachnida</taxon>
        <taxon>Araneae</taxon>
        <taxon>Araneomorphae</taxon>
        <taxon>Entelegynae</taxon>
        <taxon>Araneoidea</taxon>
        <taxon>Nephilidae</taxon>
        <taxon>Trichonephila</taxon>
        <taxon>Trichonephila inaurata</taxon>
    </lineage>
</organism>